<evidence type="ECO:0000256" key="4">
    <source>
        <dbReference type="ARBA" id="ARBA00046458"/>
    </source>
</evidence>
<keyword evidence="6" id="KW-0812">Transmembrane</keyword>
<evidence type="ECO:0000256" key="1">
    <source>
        <dbReference type="ARBA" id="ARBA00040106"/>
    </source>
</evidence>
<keyword evidence="7" id="KW-0732">Signal</keyword>
<dbReference type="InterPro" id="IPR056386">
    <property type="entry name" value="Ig_CD22"/>
</dbReference>
<reference evidence="10" key="1">
    <citation type="submission" date="2025-08" db="UniProtKB">
        <authorList>
            <consortium name="RefSeq"/>
        </authorList>
    </citation>
    <scope>IDENTIFICATION</scope>
</reference>
<dbReference type="PANTHER" id="PTHR46013:SF4">
    <property type="entry name" value="B-CELL RECEPTOR CD22-RELATED"/>
    <property type="match status" value="1"/>
</dbReference>
<feature type="compositionally biased region" description="Polar residues" evidence="5">
    <location>
        <begin position="363"/>
        <end position="379"/>
    </location>
</feature>
<dbReference type="InterPro" id="IPR036179">
    <property type="entry name" value="Ig-like_dom_sf"/>
</dbReference>
<keyword evidence="6" id="KW-0472">Membrane</keyword>
<feature type="signal peptide" evidence="7">
    <location>
        <begin position="1"/>
        <end position="25"/>
    </location>
</feature>
<comment type="subunit">
    <text evidence="4">Predominantly monomer of isoform CD22-beta. Also found as heterodimer of isoform CD22-beta and a shorter isoform. Interacts with PTPN6/SHP-1, LYN, SYK, PIK3R1/PIK3R2 and PLCG1 upon phosphorylation. Interacts with GRB2, INPP5D and SHC1 upon phosphorylation. May form a complex with INPP5D/SHIP, GRB2 and SHC1.</text>
</comment>
<feature type="chain" id="PRO_5046332404" description="B-cell receptor CD22" evidence="7">
    <location>
        <begin position="26"/>
        <end position="525"/>
    </location>
</feature>
<evidence type="ECO:0000313" key="9">
    <source>
        <dbReference type="Proteomes" id="UP001652741"/>
    </source>
</evidence>
<dbReference type="Gene3D" id="2.60.40.10">
    <property type="entry name" value="Immunoglobulins"/>
    <property type="match status" value="3"/>
</dbReference>
<dbReference type="Pfam" id="PF24518">
    <property type="entry name" value="Ig_CD22"/>
    <property type="match status" value="1"/>
</dbReference>
<dbReference type="PANTHER" id="PTHR46013">
    <property type="entry name" value="VASCULAR CELL ADHESION MOLECULE 1"/>
    <property type="match status" value="1"/>
</dbReference>
<accession>A0ABM3EXM9</accession>
<evidence type="ECO:0000256" key="2">
    <source>
        <dbReference type="ARBA" id="ARBA00041781"/>
    </source>
</evidence>
<evidence type="ECO:0000256" key="6">
    <source>
        <dbReference type="SAM" id="Phobius"/>
    </source>
</evidence>
<organism evidence="9 10">
    <name type="scientific">Salmo salar</name>
    <name type="common">Atlantic salmon</name>
    <dbReference type="NCBI Taxonomy" id="8030"/>
    <lineage>
        <taxon>Eukaryota</taxon>
        <taxon>Metazoa</taxon>
        <taxon>Chordata</taxon>
        <taxon>Craniata</taxon>
        <taxon>Vertebrata</taxon>
        <taxon>Euteleostomi</taxon>
        <taxon>Actinopterygii</taxon>
        <taxon>Neopterygii</taxon>
        <taxon>Teleostei</taxon>
        <taxon>Protacanthopterygii</taxon>
        <taxon>Salmoniformes</taxon>
        <taxon>Salmonidae</taxon>
        <taxon>Salmoninae</taxon>
        <taxon>Salmo</taxon>
    </lineage>
</organism>
<dbReference type="InterPro" id="IPR003598">
    <property type="entry name" value="Ig_sub2"/>
</dbReference>
<dbReference type="InterPro" id="IPR003599">
    <property type="entry name" value="Ig_sub"/>
</dbReference>
<dbReference type="InterPro" id="IPR007110">
    <property type="entry name" value="Ig-like_dom"/>
</dbReference>
<evidence type="ECO:0000256" key="7">
    <source>
        <dbReference type="SAM" id="SignalP"/>
    </source>
</evidence>
<evidence type="ECO:0000313" key="10">
    <source>
        <dbReference type="RefSeq" id="XP_045575804.1"/>
    </source>
</evidence>
<dbReference type="Pfam" id="PF13927">
    <property type="entry name" value="Ig_3"/>
    <property type="match status" value="1"/>
</dbReference>
<sequence length="525" mass="58325">MSVGLTQPICMEMALSLLILPGVLCTNWLVVYQDVCAVRGSSVVIFCTYHYPEMVVNKNLTVEKVMWSQGRKQFFDGPFIIDSNSRTHTGTKFEYVGNKVHNCSLQIHQVEQRDSGEYAFRFETNNGGKWTGSNGAKVNISELIISMTTPKVHEPIKEGDCVNLTCMNNCSSAVMWFRNGKPLQEESSTLYLCDISFQDSGNYSCSPKHYNRPLSEVIGVNVEYGPRNPSVSVWPSSEVLEGSDVTLTCSSNANPTLNYTWFKIDGESCLEMVSQAELQFNVTHTGNSGKYFCVVSNKHGRQNSTILSLKVKDHAKGMAAVTLTILVAVLAVVPMIVILPMVAWHLVAHRKKTTAPKSDTEENTQTTEAHVTSPTSDCSLTEERREEDPSQQDEVIYATVHNNTKQKANIQQQDEEATPIYSSIWEQQAKEDLYSVVSRYQPVLSSLQQGQLPSQCPLLGGNRPRMTQSFTALGSGWHLAGPPSLHSRRADWMPSSPLLSYPAECQGKEPLLLITHQVVMRGTQS</sequence>
<feature type="transmembrane region" description="Helical" evidence="6">
    <location>
        <begin position="318"/>
        <end position="347"/>
    </location>
</feature>
<name>A0ABM3EXM9_SALSA</name>
<evidence type="ECO:0000259" key="8">
    <source>
        <dbReference type="PROSITE" id="PS50835"/>
    </source>
</evidence>
<dbReference type="GeneID" id="106606439"/>
<dbReference type="SMART" id="SM00409">
    <property type="entry name" value="IG"/>
    <property type="match status" value="3"/>
</dbReference>
<feature type="domain" description="Ig-like" evidence="8">
    <location>
        <begin position="229"/>
        <end position="308"/>
    </location>
</feature>
<feature type="domain" description="Ig-like" evidence="8">
    <location>
        <begin position="141"/>
        <end position="215"/>
    </location>
</feature>
<dbReference type="SUPFAM" id="SSF48726">
    <property type="entry name" value="Immunoglobulin"/>
    <property type="match status" value="3"/>
</dbReference>
<dbReference type="Proteomes" id="UP001652741">
    <property type="component" value="Chromosome ssa06"/>
</dbReference>
<protein>
    <recommendedName>
        <fullName evidence="1">B-cell receptor CD22</fullName>
    </recommendedName>
    <alternativeName>
        <fullName evidence="2">Sialic acid-binding Ig-like lectin 2</fullName>
    </alternativeName>
</protein>
<keyword evidence="9" id="KW-1185">Reference proteome</keyword>
<proteinExistence type="predicted"/>
<keyword evidence="6" id="KW-1133">Transmembrane helix</keyword>
<feature type="region of interest" description="Disordered" evidence="5">
    <location>
        <begin position="353"/>
        <end position="392"/>
    </location>
</feature>
<gene>
    <name evidence="10" type="primary">LOC106606439</name>
</gene>
<comment type="function">
    <text evidence="3">Most highly expressed siglec (sialic acid-binding immunoglobulin-like lectin) on B-cells that plays a role in various aspects of B-cell biology including differentiation, antigen presentation, and trafficking to bone marrow. Binds to alpha 2,6-linked sialic acid residues of surface molecules such as CD22 itself, CD45 and IgM in a cis configuration. Can also bind to ligands on other cells as an adhesion molecule in a trans configuration. Acts as an inhibitory coreceptor on the surface of B-cells and inhibits B-cell receptor induced signaling, characterized by inhibition of the calcium mobilization and cellular activation. Mechanistically, the immunoreceptor tyrosine-based inhibitory motif domain is phosphorylated by the Src kinase LYN, which in turn leads to the recruitment of the protein tyrosine phosphatase 1/PTPN6, leading to the negative regulation of BCR signaling. If this negative signaling from is of sufficient strength, apoptosis of the B-cell can be induced.</text>
</comment>
<evidence type="ECO:0000256" key="5">
    <source>
        <dbReference type="SAM" id="MobiDB-lite"/>
    </source>
</evidence>
<dbReference type="RefSeq" id="XP_045575804.1">
    <property type="nucleotide sequence ID" value="XM_045719848.1"/>
</dbReference>
<evidence type="ECO:0000256" key="3">
    <source>
        <dbReference type="ARBA" id="ARBA00045430"/>
    </source>
</evidence>
<dbReference type="SMART" id="SM00408">
    <property type="entry name" value="IGc2"/>
    <property type="match status" value="2"/>
</dbReference>
<dbReference type="InterPro" id="IPR013783">
    <property type="entry name" value="Ig-like_fold"/>
</dbReference>
<dbReference type="PROSITE" id="PS50835">
    <property type="entry name" value="IG_LIKE"/>
    <property type="match status" value="2"/>
</dbReference>